<proteinExistence type="predicted"/>
<evidence type="ECO:0000313" key="2">
    <source>
        <dbReference type="Proteomes" id="UP000265520"/>
    </source>
</evidence>
<protein>
    <submittedName>
        <fullName evidence="1">Uncharacterized protein</fullName>
    </submittedName>
</protein>
<reference evidence="1 2" key="1">
    <citation type="journal article" date="2018" name="Front. Plant Sci.">
        <title>Red Clover (Trifolium pratense) and Zigzag Clover (T. medium) - A Picture of Genomic Similarities and Differences.</title>
        <authorList>
            <person name="Dluhosova J."/>
            <person name="Istvanek J."/>
            <person name="Nedelnik J."/>
            <person name="Repkova J."/>
        </authorList>
    </citation>
    <scope>NUCLEOTIDE SEQUENCE [LARGE SCALE GENOMIC DNA]</scope>
    <source>
        <strain evidence="2">cv. 10/8</strain>
        <tissue evidence="1">Leaf</tissue>
    </source>
</reference>
<accession>A0A392QWS9</accession>
<organism evidence="1 2">
    <name type="scientific">Trifolium medium</name>
    <dbReference type="NCBI Taxonomy" id="97028"/>
    <lineage>
        <taxon>Eukaryota</taxon>
        <taxon>Viridiplantae</taxon>
        <taxon>Streptophyta</taxon>
        <taxon>Embryophyta</taxon>
        <taxon>Tracheophyta</taxon>
        <taxon>Spermatophyta</taxon>
        <taxon>Magnoliopsida</taxon>
        <taxon>eudicotyledons</taxon>
        <taxon>Gunneridae</taxon>
        <taxon>Pentapetalae</taxon>
        <taxon>rosids</taxon>
        <taxon>fabids</taxon>
        <taxon>Fabales</taxon>
        <taxon>Fabaceae</taxon>
        <taxon>Papilionoideae</taxon>
        <taxon>50 kb inversion clade</taxon>
        <taxon>NPAAA clade</taxon>
        <taxon>Hologalegina</taxon>
        <taxon>IRL clade</taxon>
        <taxon>Trifolieae</taxon>
        <taxon>Trifolium</taxon>
    </lineage>
</organism>
<dbReference type="AlphaFoldDB" id="A0A392QWS9"/>
<feature type="non-terminal residue" evidence="1">
    <location>
        <position position="62"/>
    </location>
</feature>
<dbReference type="Proteomes" id="UP000265520">
    <property type="component" value="Unassembled WGS sequence"/>
</dbReference>
<comment type="caution">
    <text evidence="1">The sequence shown here is derived from an EMBL/GenBank/DDBJ whole genome shotgun (WGS) entry which is preliminary data.</text>
</comment>
<keyword evidence="2" id="KW-1185">Reference proteome</keyword>
<dbReference type="EMBL" id="LXQA010164838">
    <property type="protein sequence ID" value="MCI28304.1"/>
    <property type="molecule type" value="Genomic_DNA"/>
</dbReference>
<name>A0A392QWS9_9FABA</name>
<sequence length="62" mass="7466">MQGELAIFDDENRLMKFHGIGYDEENEIEKVHGKRSKPSPFGYDEKYYYYNEPEYLRPDLSL</sequence>
<evidence type="ECO:0000313" key="1">
    <source>
        <dbReference type="EMBL" id="MCI28304.1"/>
    </source>
</evidence>